<keyword evidence="3" id="KW-1185">Reference proteome</keyword>
<comment type="caution">
    <text evidence="2">The sequence shown here is derived from an EMBL/GenBank/DDBJ whole genome shotgun (WGS) entry which is preliminary data.</text>
</comment>
<dbReference type="AlphaFoldDB" id="A0AAD6E368"/>
<dbReference type="Proteomes" id="UP001216150">
    <property type="component" value="Unassembled WGS sequence"/>
</dbReference>
<dbReference type="EMBL" id="JAQJAC010000001">
    <property type="protein sequence ID" value="KAJ5599870.1"/>
    <property type="molecule type" value="Genomic_DNA"/>
</dbReference>
<proteinExistence type="predicted"/>
<reference evidence="2 3" key="1">
    <citation type="journal article" date="2023" name="IMA Fungus">
        <title>Comparative genomic study of the Penicillium genus elucidates a diverse pangenome and 15 lateral gene transfer events.</title>
        <authorList>
            <person name="Petersen C."/>
            <person name="Sorensen T."/>
            <person name="Nielsen M.R."/>
            <person name="Sondergaard T.E."/>
            <person name="Sorensen J.L."/>
            <person name="Fitzpatrick D.A."/>
            <person name="Frisvad J.C."/>
            <person name="Nielsen K.L."/>
        </authorList>
    </citation>
    <scope>NUCLEOTIDE SEQUENCE [LARGE SCALE GENOMIC DNA]</scope>
    <source>
        <strain evidence="2 3">IBT 29057</strain>
    </source>
</reference>
<accession>A0AAD6E368</accession>
<sequence length="113" mass="11882">MAHGVAQACALISILVQSIAVPVREHHAAVFCLAVVLGDAAIFPLILVIAEHVILSATLLFLHAASEIVRTSTTTPATADLAQLHLVKELSQLAAQAYVMTSIRAHFIADHAA</sequence>
<organism evidence="2 3">
    <name type="scientific">Penicillium hetheringtonii</name>
    <dbReference type="NCBI Taxonomy" id="911720"/>
    <lineage>
        <taxon>Eukaryota</taxon>
        <taxon>Fungi</taxon>
        <taxon>Dikarya</taxon>
        <taxon>Ascomycota</taxon>
        <taxon>Pezizomycotina</taxon>
        <taxon>Eurotiomycetes</taxon>
        <taxon>Eurotiomycetidae</taxon>
        <taxon>Eurotiales</taxon>
        <taxon>Aspergillaceae</taxon>
        <taxon>Penicillium</taxon>
    </lineage>
</organism>
<protein>
    <submittedName>
        <fullName evidence="2">Uncharacterized protein</fullName>
    </submittedName>
</protein>
<feature type="transmembrane region" description="Helical" evidence="1">
    <location>
        <begin position="28"/>
        <end position="50"/>
    </location>
</feature>
<keyword evidence="1" id="KW-1133">Transmembrane helix</keyword>
<keyword evidence="1" id="KW-0812">Transmembrane</keyword>
<keyword evidence="1" id="KW-0472">Membrane</keyword>
<evidence type="ECO:0000313" key="3">
    <source>
        <dbReference type="Proteomes" id="UP001216150"/>
    </source>
</evidence>
<evidence type="ECO:0000256" key="1">
    <source>
        <dbReference type="SAM" id="Phobius"/>
    </source>
</evidence>
<gene>
    <name evidence="2" type="ORF">N7450_000937</name>
</gene>
<name>A0AAD6E368_9EURO</name>
<evidence type="ECO:0000313" key="2">
    <source>
        <dbReference type="EMBL" id="KAJ5599870.1"/>
    </source>
</evidence>